<sequence>MMATPYPAQAGMGPGHPGMAHGHPMQVQHGAHMGQPNPAMMAAMHPAMSGPQVTQGGPMASGMPTNPGTPAPGGPMQNAMAMAHLGGQGPIFQNQHPGMGVNQMQQMNANMIARQRAINMMASQNGQHGMMHMQNMQNMQNIPMNPAQMHQMKAMNMPMQQMQQMQHMTPQQQQSFIQQQQQYQTQQRMLAQHAANQQQMMSRQAQAQQQQQQQQQAQASQQMQMSRSQEPVTQPPQPQPTPAPQAQVQPQAQSQPAPQAQQQTPQQKPQQPPPPTTQPQQQNVTTPQIKQGDPDDEVQTKAEINKQQILLDESLRGQTQDFSGQCILQLLSYYDSLACPQRPYDLDYWQEVMAKYYSPLGSVRQQLYNAKTHSDKSFQLRYPSLARFYHSHFRHGIKKIFMQSFEHSQGALPNGGFHVWSKKLYVTYEYDDGVRIMTHGELNVNFDEMQKIEHLHVAVKGWTEFVPRAMLEPQSPEQSRQSPKLSKKNLPKAQPRPMLRRSPVNEWGVPPNMLQFLEIAEVMTTMEPLMEYYCTHAVGGPREAFNRLSAERQEYQTRLQNANAAAANGQIPFPNQRMVAMNPPNQFQSPALAHLHLPQNQHSPTMNHTPSPGHPSQGGIQMVHQMSAQGSNLSGSQGPSTNTSPNVTSKRRRASNIKEEETAAAVAAGNEKTKPSPRVNAKRQKGAPA</sequence>
<feature type="region of interest" description="Disordered" evidence="1">
    <location>
        <begin position="160"/>
        <end position="180"/>
    </location>
</feature>
<evidence type="ECO:0000313" key="2">
    <source>
        <dbReference type="EMBL" id="KAK5086406.1"/>
    </source>
</evidence>
<feature type="compositionally biased region" description="Low complexity" evidence="1">
    <location>
        <begin position="278"/>
        <end position="288"/>
    </location>
</feature>
<feature type="compositionally biased region" description="Polar residues" evidence="1">
    <location>
        <begin position="624"/>
        <end position="648"/>
    </location>
</feature>
<dbReference type="Proteomes" id="UP001309876">
    <property type="component" value="Unassembled WGS sequence"/>
</dbReference>
<accession>A0AAN7T072</accession>
<proteinExistence type="predicted"/>
<feature type="compositionally biased region" description="Basic residues" evidence="1">
    <location>
        <begin position="680"/>
        <end position="689"/>
    </location>
</feature>
<feature type="compositionally biased region" description="Polar residues" evidence="1">
    <location>
        <begin position="475"/>
        <end position="484"/>
    </location>
</feature>
<evidence type="ECO:0000256" key="1">
    <source>
        <dbReference type="SAM" id="MobiDB-lite"/>
    </source>
</evidence>
<feature type="region of interest" description="Disordered" evidence="1">
    <location>
        <begin position="599"/>
        <end position="689"/>
    </location>
</feature>
<protein>
    <submittedName>
        <fullName evidence="2">Uncharacterized protein</fullName>
    </submittedName>
</protein>
<feature type="region of interest" description="Disordered" evidence="1">
    <location>
        <begin position="472"/>
        <end position="504"/>
    </location>
</feature>
<dbReference type="AlphaFoldDB" id="A0AAN7T072"/>
<organism evidence="2 3">
    <name type="scientific">Lithohypha guttulata</name>
    <dbReference type="NCBI Taxonomy" id="1690604"/>
    <lineage>
        <taxon>Eukaryota</taxon>
        <taxon>Fungi</taxon>
        <taxon>Dikarya</taxon>
        <taxon>Ascomycota</taxon>
        <taxon>Pezizomycotina</taxon>
        <taxon>Eurotiomycetes</taxon>
        <taxon>Chaetothyriomycetidae</taxon>
        <taxon>Chaetothyriales</taxon>
        <taxon>Trichomeriaceae</taxon>
        <taxon>Lithohypha</taxon>
    </lineage>
</organism>
<dbReference type="EMBL" id="JAVRRJ010000003">
    <property type="protein sequence ID" value="KAK5086406.1"/>
    <property type="molecule type" value="Genomic_DNA"/>
</dbReference>
<feature type="compositionally biased region" description="Low complexity" evidence="1">
    <location>
        <begin position="194"/>
        <end position="232"/>
    </location>
</feature>
<feature type="compositionally biased region" description="Polar residues" evidence="1">
    <location>
        <begin position="599"/>
        <end position="610"/>
    </location>
</feature>
<reference evidence="2 3" key="1">
    <citation type="submission" date="2023-08" db="EMBL/GenBank/DDBJ databases">
        <title>Black Yeasts Isolated from many extreme environments.</title>
        <authorList>
            <person name="Coleine C."/>
            <person name="Stajich J.E."/>
            <person name="Selbmann L."/>
        </authorList>
    </citation>
    <scope>NUCLEOTIDE SEQUENCE [LARGE SCALE GENOMIC DNA]</scope>
    <source>
        <strain evidence="2 3">CCFEE 5910</strain>
    </source>
</reference>
<dbReference type="PANTHER" id="PTHR10378">
    <property type="entry name" value="LIM DOMAIN-BINDING PROTEIN"/>
    <property type="match status" value="1"/>
</dbReference>
<name>A0AAN7T072_9EURO</name>
<comment type="caution">
    <text evidence="2">The sequence shown here is derived from an EMBL/GenBank/DDBJ whole genome shotgun (WGS) entry which is preliminary data.</text>
</comment>
<gene>
    <name evidence="2" type="ORF">LTR05_003574</name>
</gene>
<feature type="compositionally biased region" description="Low complexity" evidence="1">
    <location>
        <begin position="244"/>
        <end position="269"/>
    </location>
</feature>
<keyword evidence="3" id="KW-1185">Reference proteome</keyword>
<dbReference type="InterPro" id="IPR029005">
    <property type="entry name" value="LIM-bd/SEUSS"/>
</dbReference>
<evidence type="ECO:0000313" key="3">
    <source>
        <dbReference type="Proteomes" id="UP001309876"/>
    </source>
</evidence>
<dbReference type="Pfam" id="PF01803">
    <property type="entry name" value="LIM_bind"/>
    <property type="match status" value="1"/>
</dbReference>
<feature type="region of interest" description="Disordered" evidence="1">
    <location>
        <begin position="194"/>
        <end position="298"/>
    </location>
</feature>
<feature type="compositionally biased region" description="Pro residues" evidence="1">
    <location>
        <begin position="233"/>
        <end position="243"/>
    </location>
</feature>